<sequence>MNALIDVSAVLTNGAYLLNVDCDHYFNNSKALKEAMCFLMDPVLGKDILCSLLDLMALTCMIDMLTINLKGLDGLQVLYM</sequence>
<name>A0ABS8WU89_DATST</name>
<evidence type="ECO:0000256" key="6">
    <source>
        <dbReference type="ARBA" id="ARBA00023136"/>
    </source>
</evidence>
<keyword evidence="3" id="KW-0808">Transferase</keyword>
<dbReference type="Proteomes" id="UP000823775">
    <property type="component" value="Unassembled WGS sequence"/>
</dbReference>
<keyword evidence="7" id="KW-0961">Cell wall biogenesis/degradation</keyword>
<dbReference type="InterPro" id="IPR005150">
    <property type="entry name" value="Cellulose_synth"/>
</dbReference>
<evidence type="ECO:0000313" key="9">
    <source>
        <dbReference type="Proteomes" id="UP000823775"/>
    </source>
</evidence>
<dbReference type="PANTHER" id="PTHR13301">
    <property type="entry name" value="X-BOX TRANSCRIPTION FACTOR-RELATED"/>
    <property type="match status" value="1"/>
</dbReference>
<keyword evidence="2" id="KW-0328">Glycosyltransferase</keyword>
<evidence type="ECO:0000256" key="1">
    <source>
        <dbReference type="ARBA" id="ARBA00004308"/>
    </source>
</evidence>
<keyword evidence="4" id="KW-0812">Transmembrane</keyword>
<dbReference type="Pfam" id="PF03552">
    <property type="entry name" value="Cellulose_synt"/>
    <property type="match status" value="1"/>
</dbReference>
<evidence type="ECO:0000256" key="2">
    <source>
        <dbReference type="ARBA" id="ARBA00022676"/>
    </source>
</evidence>
<keyword evidence="9" id="KW-1185">Reference proteome</keyword>
<evidence type="ECO:0000313" key="8">
    <source>
        <dbReference type="EMBL" id="MCE3215731.1"/>
    </source>
</evidence>
<gene>
    <name evidence="8" type="primary">CESA10</name>
    <name evidence="8" type="ORF">HAX54_003299</name>
</gene>
<evidence type="ECO:0000256" key="5">
    <source>
        <dbReference type="ARBA" id="ARBA00022989"/>
    </source>
</evidence>
<keyword evidence="6" id="KW-0472">Membrane</keyword>
<evidence type="ECO:0000256" key="4">
    <source>
        <dbReference type="ARBA" id="ARBA00022692"/>
    </source>
</evidence>
<comment type="subcellular location">
    <subcellularLocation>
        <location evidence="1">Endomembrane system</location>
    </subcellularLocation>
</comment>
<comment type="caution">
    <text evidence="8">The sequence shown here is derived from an EMBL/GenBank/DDBJ whole genome shotgun (WGS) entry which is preliminary data.</text>
</comment>
<protein>
    <submittedName>
        <fullName evidence="8">Cellulose synthase A catalytic subunit 10 [UDP-forming]</fullName>
    </submittedName>
</protein>
<evidence type="ECO:0000256" key="7">
    <source>
        <dbReference type="ARBA" id="ARBA00023316"/>
    </source>
</evidence>
<organism evidence="8 9">
    <name type="scientific">Datura stramonium</name>
    <name type="common">Jimsonweed</name>
    <name type="synonym">Common thornapple</name>
    <dbReference type="NCBI Taxonomy" id="4076"/>
    <lineage>
        <taxon>Eukaryota</taxon>
        <taxon>Viridiplantae</taxon>
        <taxon>Streptophyta</taxon>
        <taxon>Embryophyta</taxon>
        <taxon>Tracheophyta</taxon>
        <taxon>Spermatophyta</taxon>
        <taxon>Magnoliopsida</taxon>
        <taxon>eudicotyledons</taxon>
        <taxon>Gunneridae</taxon>
        <taxon>Pentapetalae</taxon>
        <taxon>asterids</taxon>
        <taxon>lamiids</taxon>
        <taxon>Solanales</taxon>
        <taxon>Solanaceae</taxon>
        <taxon>Solanoideae</taxon>
        <taxon>Datureae</taxon>
        <taxon>Datura</taxon>
    </lineage>
</organism>
<dbReference type="EMBL" id="JACEIK010011509">
    <property type="protein sequence ID" value="MCE3215731.1"/>
    <property type="molecule type" value="Genomic_DNA"/>
</dbReference>
<accession>A0ABS8WU89</accession>
<evidence type="ECO:0000256" key="3">
    <source>
        <dbReference type="ARBA" id="ARBA00022679"/>
    </source>
</evidence>
<proteinExistence type="predicted"/>
<keyword evidence="5" id="KW-1133">Transmembrane helix</keyword>
<reference evidence="8 9" key="1">
    <citation type="journal article" date="2021" name="BMC Genomics">
        <title>Datura genome reveals duplications of psychoactive alkaloid biosynthetic genes and high mutation rate following tissue culture.</title>
        <authorList>
            <person name="Rajewski A."/>
            <person name="Carter-House D."/>
            <person name="Stajich J."/>
            <person name="Litt A."/>
        </authorList>
    </citation>
    <scope>NUCLEOTIDE SEQUENCE [LARGE SCALE GENOMIC DNA]</scope>
    <source>
        <strain evidence="8">AR-01</strain>
    </source>
</reference>